<dbReference type="PANTHER" id="PTHR30097:SF15">
    <property type="entry name" value="CATION EFFLUX SYSTEM PROTEIN CUSB"/>
    <property type="match status" value="1"/>
</dbReference>
<dbReference type="OrthoDB" id="9806939at2"/>
<feature type="region of interest" description="Disordered" evidence="3">
    <location>
        <begin position="432"/>
        <end position="483"/>
    </location>
</feature>
<evidence type="ECO:0000313" key="9">
    <source>
        <dbReference type="EMBL" id="RUO36841.1"/>
    </source>
</evidence>
<dbReference type="GO" id="GO:0016020">
    <property type="term" value="C:membrane"/>
    <property type="evidence" value="ECO:0007669"/>
    <property type="project" value="InterPro"/>
</dbReference>
<dbReference type="Proteomes" id="UP000286934">
    <property type="component" value="Unassembled WGS sequence"/>
</dbReference>
<dbReference type="GO" id="GO:0060003">
    <property type="term" value="P:copper ion export"/>
    <property type="evidence" value="ECO:0007669"/>
    <property type="project" value="TreeGrafter"/>
</dbReference>
<dbReference type="SUPFAM" id="SSF111369">
    <property type="entry name" value="HlyD-like secretion proteins"/>
    <property type="match status" value="1"/>
</dbReference>
<dbReference type="RefSeq" id="WP_126807641.1">
    <property type="nucleotide sequence ID" value="NZ_PIPP01000003.1"/>
</dbReference>
<evidence type="ECO:0000259" key="6">
    <source>
        <dbReference type="Pfam" id="PF25919"/>
    </source>
</evidence>
<feature type="domain" description="CusB-like beta-barrel" evidence="7">
    <location>
        <begin position="281"/>
        <end position="353"/>
    </location>
</feature>
<feature type="compositionally biased region" description="Basic and acidic residues" evidence="3">
    <location>
        <begin position="629"/>
        <end position="650"/>
    </location>
</feature>
<proteinExistence type="inferred from homology"/>
<dbReference type="Pfam" id="PF19335">
    <property type="entry name" value="HMBD"/>
    <property type="match status" value="1"/>
</dbReference>
<comment type="caution">
    <text evidence="9">The sequence shown here is derived from an EMBL/GenBank/DDBJ whole genome shotgun (WGS) entry which is preliminary data.</text>
</comment>
<dbReference type="PANTHER" id="PTHR30097">
    <property type="entry name" value="CATION EFFLUX SYSTEM PROTEIN CUSB"/>
    <property type="match status" value="1"/>
</dbReference>
<protein>
    <submittedName>
        <fullName evidence="9">Efflux RND transporter periplasmic adaptor subunit</fullName>
    </submittedName>
</protein>
<keyword evidence="10" id="KW-1185">Reference proteome</keyword>
<feature type="region of interest" description="Disordered" evidence="3">
    <location>
        <begin position="627"/>
        <end position="650"/>
    </location>
</feature>
<dbReference type="FunFam" id="2.40.30.170:FF:000010">
    <property type="entry name" value="Efflux RND transporter periplasmic adaptor subunit"/>
    <property type="match status" value="1"/>
</dbReference>
<dbReference type="Gene3D" id="2.40.30.170">
    <property type="match status" value="1"/>
</dbReference>
<evidence type="ECO:0000259" key="5">
    <source>
        <dbReference type="Pfam" id="PF25869"/>
    </source>
</evidence>
<feature type="domain" description="CusB-like three alpha-helical bundle" evidence="5">
    <location>
        <begin position="184"/>
        <end position="242"/>
    </location>
</feature>
<dbReference type="Gene3D" id="2.40.420.20">
    <property type="match status" value="1"/>
</dbReference>
<sequence length="650" mass="70189">MKNINFVKIIAAVFVLIVIATTVLGIAFQTPKAGHAHAATIENSQAVDHSDHDHAGENSENPFVEEAQLYTCSMHPHFRSEDPNERCPICGMELVPVARNNEDSASTNIEFSERSLALLNVQTQPVVRKEGNQQLRVTGQLEFDERALTSISAWTGGRIERLYINFTGASVNQNDPLVEIYSPELLVAQQELLQAQKNADTTVPGFLQESNQTTLRAARERLRLLGLTQAQIDAVVESGTASDRVLIRSPSSGLVVTRNVAQGDYVNAGDSLFELADNNKMWAVFEVFERDLALVAVGQHIEFALQATGSAVHGEIISVSPRIDADRRTREVRVAIDESEQLLTAGAFTSANIQIPLGNMLMIPASAPLVTGKRAVVYVRDGEQAGSFSARTIELGRKLGDSYEVLSGLSEGELVVSRGAFLIDSELQLRGQPSMMAPEGGGATGHEHHGGNSVDQPAASAQGVDHSAHNDSAQSEHTSDSGMVVSQNEVDSAELAPVFAAYHKMWGALQNDNLADWQTAATDFHESVAAVNWPDSLNAVVEQLSTGAGHAHHVASISTARNQFHQHSQAMIALAEAGYHEGELHVMFCPMARSGQGASWLQQDDELLNPYYGAMMLRCGDNKGVLSGHDNEAHGSDDMGDQRNHDHGGH</sequence>
<organism evidence="9 10">
    <name type="scientific">Aliidiomarina shirensis</name>
    <dbReference type="NCBI Taxonomy" id="1048642"/>
    <lineage>
        <taxon>Bacteria</taxon>
        <taxon>Pseudomonadati</taxon>
        <taxon>Pseudomonadota</taxon>
        <taxon>Gammaproteobacteria</taxon>
        <taxon>Alteromonadales</taxon>
        <taxon>Idiomarinaceae</taxon>
        <taxon>Aliidiomarina</taxon>
    </lineage>
</organism>
<evidence type="ECO:0000256" key="2">
    <source>
        <dbReference type="ARBA" id="ARBA00022448"/>
    </source>
</evidence>
<keyword evidence="2" id="KW-0813">Transport</keyword>
<dbReference type="GO" id="GO:0022857">
    <property type="term" value="F:transmembrane transporter activity"/>
    <property type="evidence" value="ECO:0007669"/>
    <property type="project" value="InterPro"/>
</dbReference>
<dbReference type="AlphaFoldDB" id="A0A432WST5"/>
<dbReference type="InterPro" id="IPR051909">
    <property type="entry name" value="MFP_Cation_Efflux"/>
</dbReference>
<evidence type="ECO:0000256" key="3">
    <source>
        <dbReference type="SAM" id="MobiDB-lite"/>
    </source>
</evidence>
<evidence type="ECO:0000259" key="4">
    <source>
        <dbReference type="Pfam" id="PF19335"/>
    </source>
</evidence>
<dbReference type="InterPro" id="IPR058649">
    <property type="entry name" value="CzcB_C"/>
</dbReference>
<evidence type="ECO:0000259" key="8">
    <source>
        <dbReference type="Pfam" id="PF25975"/>
    </source>
</evidence>
<feature type="domain" description="Heavy metal binding" evidence="4">
    <location>
        <begin position="70"/>
        <end position="97"/>
    </location>
</feature>
<feature type="domain" description="CusB-like barrel-sandwich hybrid" evidence="6">
    <location>
        <begin position="150"/>
        <end position="275"/>
    </location>
</feature>
<dbReference type="InterPro" id="IPR058790">
    <property type="entry name" value="BSH_CusB"/>
</dbReference>
<gene>
    <name evidence="9" type="ORF">CWE13_08315</name>
</gene>
<accession>A0A432WST5</accession>
<dbReference type="GO" id="GO:0015679">
    <property type="term" value="P:plasma membrane copper ion transport"/>
    <property type="evidence" value="ECO:0007669"/>
    <property type="project" value="TreeGrafter"/>
</dbReference>
<dbReference type="EMBL" id="PIPP01000003">
    <property type="protein sequence ID" value="RUO36841.1"/>
    <property type="molecule type" value="Genomic_DNA"/>
</dbReference>
<feature type="compositionally biased region" description="Polar residues" evidence="3">
    <location>
        <begin position="470"/>
        <end position="483"/>
    </location>
</feature>
<comment type="similarity">
    <text evidence="1">Belongs to the membrane fusion protein (MFP) (TC 8.A.1) family.</text>
</comment>
<dbReference type="InterPro" id="IPR058792">
    <property type="entry name" value="Beta-barrel_RND_2"/>
</dbReference>
<name>A0A432WST5_9GAMM</name>
<dbReference type="Gene3D" id="6.10.140.730">
    <property type="match status" value="1"/>
</dbReference>
<dbReference type="NCBIfam" id="TIGR01730">
    <property type="entry name" value="RND_mfp"/>
    <property type="match status" value="1"/>
</dbReference>
<dbReference type="InterPro" id="IPR006143">
    <property type="entry name" value="RND_pump_MFP"/>
</dbReference>
<evidence type="ECO:0000259" key="7">
    <source>
        <dbReference type="Pfam" id="PF25954"/>
    </source>
</evidence>
<dbReference type="InterPro" id="IPR058791">
    <property type="entry name" value="3HB_CusB"/>
</dbReference>
<dbReference type="InterPro" id="IPR045800">
    <property type="entry name" value="HMBD"/>
</dbReference>
<dbReference type="GO" id="GO:0030288">
    <property type="term" value="C:outer membrane-bounded periplasmic space"/>
    <property type="evidence" value="ECO:0007669"/>
    <property type="project" value="TreeGrafter"/>
</dbReference>
<dbReference type="Pfam" id="PF25975">
    <property type="entry name" value="CzcB_C"/>
    <property type="match status" value="1"/>
</dbReference>
<dbReference type="Pfam" id="PF25954">
    <property type="entry name" value="Beta-barrel_RND_2"/>
    <property type="match status" value="1"/>
</dbReference>
<dbReference type="Pfam" id="PF25919">
    <property type="entry name" value="BSH_CusB"/>
    <property type="match status" value="1"/>
</dbReference>
<dbReference type="Pfam" id="PF25869">
    <property type="entry name" value="3HB_CusB"/>
    <property type="match status" value="1"/>
</dbReference>
<feature type="domain" description="CzcB-like C-terminal circularly permuted SH3-like" evidence="8">
    <location>
        <begin position="362"/>
        <end position="423"/>
    </location>
</feature>
<evidence type="ECO:0000313" key="10">
    <source>
        <dbReference type="Proteomes" id="UP000286934"/>
    </source>
</evidence>
<reference evidence="10" key="1">
    <citation type="journal article" date="2018" name="Front. Microbiol.">
        <title>Genome-Based Analysis Reveals the Taxonomy and Diversity of the Family Idiomarinaceae.</title>
        <authorList>
            <person name="Liu Y."/>
            <person name="Lai Q."/>
            <person name="Shao Z."/>
        </authorList>
    </citation>
    <scope>NUCLEOTIDE SEQUENCE [LARGE SCALE GENOMIC DNA]</scope>
    <source>
        <strain evidence="10">AIS</strain>
    </source>
</reference>
<dbReference type="GO" id="GO:0046914">
    <property type="term" value="F:transition metal ion binding"/>
    <property type="evidence" value="ECO:0007669"/>
    <property type="project" value="TreeGrafter"/>
</dbReference>
<evidence type="ECO:0000256" key="1">
    <source>
        <dbReference type="ARBA" id="ARBA00009477"/>
    </source>
</evidence>